<evidence type="ECO:0000259" key="9">
    <source>
        <dbReference type="Pfam" id="PF01379"/>
    </source>
</evidence>
<dbReference type="PRINTS" id="PR00151">
    <property type="entry name" value="PORPHBDMNASE"/>
</dbReference>
<evidence type="ECO:0000313" key="12">
    <source>
        <dbReference type="Proteomes" id="UP000502004"/>
    </source>
</evidence>
<comment type="function">
    <text evidence="1 8">Tetrapolymerization of the monopyrrole PBG into the hydroxymethylbilane pre-uroporphyrinogen in several discrete steps.</text>
</comment>
<evidence type="ECO:0000256" key="5">
    <source>
        <dbReference type="ARBA" id="ARBA00022679"/>
    </source>
</evidence>
<dbReference type="Proteomes" id="UP000502004">
    <property type="component" value="Chromosome"/>
</dbReference>
<dbReference type="PANTHER" id="PTHR11557:SF0">
    <property type="entry name" value="PORPHOBILINOGEN DEAMINASE"/>
    <property type="match status" value="1"/>
</dbReference>
<dbReference type="Gene3D" id="3.40.190.10">
    <property type="entry name" value="Periplasmic binding protein-like II"/>
    <property type="match status" value="2"/>
</dbReference>
<feature type="modified residue" description="S-(dipyrrolylmethanemethyl)cysteine" evidence="8">
    <location>
        <position position="241"/>
    </location>
</feature>
<dbReference type="GO" id="GO:0006782">
    <property type="term" value="P:protoporphyrinogen IX biosynthetic process"/>
    <property type="evidence" value="ECO:0007669"/>
    <property type="project" value="UniProtKB-UniRule"/>
</dbReference>
<name>A0AAE6YGJ7_9GAMM</name>
<comment type="pathway">
    <text evidence="2">Porphyrin-containing compound metabolism; protoporphyrin-IX biosynthesis; coproporphyrinogen-III from 5-aminolevulinate: step 2/4.</text>
</comment>
<dbReference type="InterPro" id="IPR000860">
    <property type="entry name" value="HemC"/>
</dbReference>
<dbReference type="PIRSF" id="PIRSF001438">
    <property type="entry name" value="4pyrrol_synth_OHMeBilane_synth"/>
    <property type="match status" value="1"/>
</dbReference>
<accession>A0AAE6YGJ7</accession>
<dbReference type="InterPro" id="IPR022419">
    <property type="entry name" value="Porphobilin_deaminase_cofac_BS"/>
</dbReference>
<evidence type="ECO:0000256" key="8">
    <source>
        <dbReference type="HAMAP-Rule" id="MF_00260"/>
    </source>
</evidence>
<dbReference type="FunFam" id="3.40.190.10:FF:000005">
    <property type="entry name" value="Porphobilinogen deaminase"/>
    <property type="match status" value="1"/>
</dbReference>
<comment type="subunit">
    <text evidence="4 8">Monomer.</text>
</comment>
<dbReference type="SUPFAM" id="SSF54782">
    <property type="entry name" value="Porphobilinogen deaminase (hydroxymethylbilane synthase), C-terminal domain"/>
    <property type="match status" value="1"/>
</dbReference>
<dbReference type="InterPro" id="IPR022418">
    <property type="entry name" value="Porphobilinogen_deaminase_C"/>
</dbReference>
<dbReference type="NCBIfam" id="TIGR00212">
    <property type="entry name" value="hemC"/>
    <property type="match status" value="1"/>
</dbReference>
<dbReference type="GO" id="GO:0004418">
    <property type="term" value="F:hydroxymethylbilane synthase activity"/>
    <property type="evidence" value="ECO:0007669"/>
    <property type="project" value="UniProtKB-UniRule"/>
</dbReference>
<reference evidence="11 12" key="1">
    <citation type="submission" date="2019-03" db="EMBL/GenBank/DDBJ databases">
        <title>Complete Genome Sequence of Allofrancisella inopinata Strain SYSU YG23 Isolated from Water-Cooling Systems in China.</title>
        <authorList>
            <person name="Ohrman C."/>
            <person name="Uneklint I."/>
            <person name="Sjodin A."/>
        </authorList>
    </citation>
    <scope>NUCLEOTIDE SEQUENCE [LARGE SCALE GENOMIC DNA]</scope>
    <source>
        <strain evidence="11 12">SYSU YG23</strain>
    </source>
</reference>
<dbReference type="AlphaFoldDB" id="A0AAE6YGJ7"/>
<dbReference type="Gene3D" id="3.30.160.40">
    <property type="entry name" value="Porphobilinogen deaminase, C-terminal domain"/>
    <property type="match status" value="1"/>
</dbReference>
<dbReference type="CDD" id="cd13646">
    <property type="entry name" value="PBP2_EcHMBS_like"/>
    <property type="match status" value="1"/>
</dbReference>
<comment type="miscellaneous">
    <text evidence="8">The porphobilinogen subunits are added to the dipyrromethane group.</text>
</comment>
<dbReference type="InterPro" id="IPR036803">
    <property type="entry name" value="Porphobilinogen_deaminase_C_sf"/>
</dbReference>
<evidence type="ECO:0000256" key="2">
    <source>
        <dbReference type="ARBA" id="ARBA00004735"/>
    </source>
</evidence>
<keyword evidence="12" id="KW-1185">Reference proteome</keyword>
<dbReference type="GO" id="GO:0005737">
    <property type="term" value="C:cytoplasm"/>
    <property type="evidence" value="ECO:0007669"/>
    <property type="project" value="UniProtKB-UniRule"/>
</dbReference>
<feature type="domain" description="Porphobilinogen deaminase N-terminal" evidence="9">
    <location>
        <begin position="6"/>
        <end position="211"/>
    </location>
</feature>
<dbReference type="Pfam" id="PF01379">
    <property type="entry name" value="Porphobil_deam"/>
    <property type="match status" value="1"/>
</dbReference>
<dbReference type="EC" id="2.5.1.61" evidence="8"/>
<keyword evidence="6 8" id="KW-0627">Porphyrin biosynthesis</keyword>
<keyword evidence="5 8" id="KW-0808">Transferase</keyword>
<dbReference type="SUPFAM" id="SSF53850">
    <property type="entry name" value="Periplasmic binding protein-like II"/>
    <property type="match status" value="1"/>
</dbReference>
<comment type="catalytic activity">
    <reaction evidence="7 8">
        <text>4 porphobilinogen + H2O = hydroxymethylbilane + 4 NH4(+)</text>
        <dbReference type="Rhea" id="RHEA:13185"/>
        <dbReference type="ChEBI" id="CHEBI:15377"/>
        <dbReference type="ChEBI" id="CHEBI:28938"/>
        <dbReference type="ChEBI" id="CHEBI:57845"/>
        <dbReference type="ChEBI" id="CHEBI:58126"/>
        <dbReference type="EC" id="2.5.1.61"/>
    </reaction>
</comment>
<dbReference type="HAMAP" id="MF_00260">
    <property type="entry name" value="Porphobil_deam"/>
    <property type="match status" value="1"/>
</dbReference>
<comment type="similarity">
    <text evidence="3 8">Belongs to the HMBS family.</text>
</comment>
<evidence type="ECO:0000256" key="3">
    <source>
        <dbReference type="ARBA" id="ARBA00005638"/>
    </source>
</evidence>
<evidence type="ECO:0000256" key="1">
    <source>
        <dbReference type="ARBA" id="ARBA00002869"/>
    </source>
</evidence>
<protein>
    <recommendedName>
        <fullName evidence="8">Porphobilinogen deaminase</fullName>
        <shortName evidence="8">PBG</shortName>
        <ecNumber evidence="8">2.5.1.61</ecNumber>
    </recommendedName>
    <alternativeName>
        <fullName evidence="8">Hydroxymethylbilane synthase</fullName>
        <shortName evidence="8">HMBS</shortName>
    </alternativeName>
    <alternativeName>
        <fullName evidence="8">Pre-uroporphyrinogen synthase</fullName>
    </alternativeName>
</protein>
<evidence type="ECO:0000256" key="4">
    <source>
        <dbReference type="ARBA" id="ARBA00011245"/>
    </source>
</evidence>
<gene>
    <name evidence="8 11" type="primary">hemC</name>
    <name evidence="11" type="ORF">E4K63_00060</name>
</gene>
<comment type="cofactor">
    <cofactor evidence="8">
        <name>dipyrromethane</name>
        <dbReference type="ChEBI" id="CHEBI:60342"/>
    </cofactor>
    <text evidence="8">Binds 1 dipyrromethane group covalently.</text>
</comment>
<dbReference type="PROSITE" id="PS00533">
    <property type="entry name" value="PORPHOBILINOGEN_DEAM"/>
    <property type="match status" value="1"/>
</dbReference>
<feature type="domain" description="Porphobilinogen deaminase C-terminal" evidence="10">
    <location>
        <begin position="225"/>
        <end position="292"/>
    </location>
</feature>
<organism evidence="11 12">
    <name type="scientific">Allofrancisella inopinata</name>
    <dbReference type="NCBI Taxonomy" id="1085647"/>
    <lineage>
        <taxon>Bacteria</taxon>
        <taxon>Pseudomonadati</taxon>
        <taxon>Pseudomonadota</taxon>
        <taxon>Gammaproteobacteria</taxon>
        <taxon>Thiotrichales</taxon>
        <taxon>Francisellaceae</taxon>
        <taxon>Allofrancisella</taxon>
    </lineage>
</organism>
<dbReference type="Pfam" id="PF03900">
    <property type="entry name" value="Porphobil_deamC"/>
    <property type="match status" value="1"/>
</dbReference>
<evidence type="ECO:0000313" key="11">
    <source>
        <dbReference type="EMBL" id="QIV95318.1"/>
    </source>
</evidence>
<dbReference type="KEGG" id="aii:E4K63_00060"/>
<dbReference type="PANTHER" id="PTHR11557">
    <property type="entry name" value="PORPHOBILINOGEN DEAMINASE"/>
    <property type="match status" value="1"/>
</dbReference>
<dbReference type="FunFam" id="3.40.190.10:FF:000004">
    <property type="entry name" value="Porphobilinogen deaminase"/>
    <property type="match status" value="1"/>
</dbReference>
<dbReference type="InterPro" id="IPR022417">
    <property type="entry name" value="Porphobilin_deaminase_N"/>
</dbReference>
<evidence type="ECO:0000259" key="10">
    <source>
        <dbReference type="Pfam" id="PF03900"/>
    </source>
</evidence>
<dbReference type="EMBL" id="CP038241">
    <property type="protein sequence ID" value="QIV95318.1"/>
    <property type="molecule type" value="Genomic_DNA"/>
</dbReference>
<proteinExistence type="inferred from homology"/>
<evidence type="ECO:0000256" key="7">
    <source>
        <dbReference type="ARBA" id="ARBA00048169"/>
    </source>
</evidence>
<sequence>MMSKKIIIASRESKLALWQTKFVKSEIQNKLGISCEIVTMKTQGDIILDKPLNKVGGKALFMKELEVAMQSNKADIAVHSLKDVPYDLPSGFCLASFMPREDPRDAFVSNKYTSLDDLPKGAVVGTSSLRRKAQLLNYRNDLVIKDLRGNVQTRLSKLDNNDYEAIILASAGLIRLGLQDRVAQYIPTEISLPAVGQGVVTIEALEKDKKLLAELKKLNDETSFLAAKAERAFNQELKGGCHVAIGAYATVENQKITLQAMVASSDGKKIIRRSKNGVDPENLGKLLAQEMIELGAYGILEN</sequence>
<evidence type="ECO:0000256" key="6">
    <source>
        <dbReference type="ARBA" id="ARBA00023244"/>
    </source>
</evidence>